<dbReference type="PROSITE" id="PS50600">
    <property type="entry name" value="ULP_PROTEASE"/>
    <property type="match status" value="1"/>
</dbReference>
<evidence type="ECO:0000256" key="3">
    <source>
        <dbReference type="ARBA" id="ARBA00022801"/>
    </source>
</evidence>
<dbReference type="InterPro" id="IPR038765">
    <property type="entry name" value="Papain-like_cys_pep_sf"/>
</dbReference>
<proteinExistence type="inferred from homology"/>
<comment type="caution">
    <text evidence="6">The sequence shown here is derived from an EMBL/GenBank/DDBJ whole genome shotgun (WGS) entry which is preliminary data.</text>
</comment>
<dbReference type="SUPFAM" id="SSF54001">
    <property type="entry name" value="Cysteine proteinases"/>
    <property type="match status" value="1"/>
</dbReference>
<dbReference type="AlphaFoldDB" id="A0A699H865"/>
<evidence type="ECO:0000256" key="4">
    <source>
        <dbReference type="SAM" id="Coils"/>
    </source>
</evidence>
<dbReference type="EMBL" id="BKCJ010087927">
    <property type="protein sequence ID" value="GEX07020.1"/>
    <property type="molecule type" value="Genomic_DNA"/>
</dbReference>
<keyword evidence="3" id="KW-0378">Hydrolase</keyword>
<evidence type="ECO:0000256" key="1">
    <source>
        <dbReference type="ARBA" id="ARBA00005234"/>
    </source>
</evidence>
<feature type="non-terminal residue" evidence="6">
    <location>
        <position position="1"/>
    </location>
</feature>
<evidence type="ECO:0000259" key="5">
    <source>
        <dbReference type="PROSITE" id="PS50600"/>
    </source>
</evidence>
<dbReference type="GO" id="GO:0008234">
    <property type="term" value="F:cysteine-type peptidase activity"/>
    <property type="evidence" value="ECO:0007669"/>
    <property type="project" value="InterPro"/>
</dbReference>
<dbReference type="Gene3D" id="3.40.395.10">
    <property type="entry name" value="Adenoviral Proteinase, Chain A"/>
    <property type="match status" value="1"/>
</dbReference>
<keyword evidence="2" id="KW-0645">Protease</keyword>
<comment type="similarity">
    <text evidence="1">Belongs to the peptidase C48 family.</text>
</comment>
<feature type="coiled-coil region" evidence="4">
    <location>
        <begin position="452"/>
        <end position="486"/>
    </location>
</feature>
<evidence type="ECO:0000256" key="2">
    <source>
        <dbReference type="ARBA" id="ARBA00022670"/>
    </source>
</evidence>
<dbReference type="InterPro" id="IPR003653">
    <property type="entry name" value="Peptidase_C48_C"/>
</dbReference>
<evidence type="ECO:0000313" key="6">
    <source>
        <dbReference type="EMBL" id="GEX07020.1"/>
    </source>
</evidence>
<organism evidence="6">
    <name type="scientific">Tanacetum cinerariifolium</name>
    <name type="common">Dalmatian daisy</name>
    <name type="synonym">Chrysanthemum cinerariifolium</name>
    <dbReference type="NCBI Taxonomy" id="118510"/>
    <lineage>
        <taxon>Eukaryota</taxon>
        <taxon>Viridiplantae</taxon>
        <taxon>Streptophyta</taxon>
        <taxon>Embryophyta</taxon>
        <taxon>Tracheophyta</taxon>
        <taxon>Spermatophyta</taxon>
        <taxon>Magnoliopsida</taxon>
        <taxon>eudicotyledons</taxon>
        <taxon>Gunneridae</taxon>
        <taxon>Pentapetalae</taxon>
        <taxon>asterids</taxon>
        <taxon>campanulids</taxon>
        <taxon>Asterales</taxon>
        <taxon>Asteraceae</taxon>
        <taxon>Asteroideae</taxon>
        <taxon>Anthemideae</taxon>
        <taxon>Anthemidinae</taxon>
        <taxon>Tanacetum</taxon>
    </lineage>
</organism>
<reference evidence="6" key="1">
    <citation type="journal article" date="2019" name="Sci. Rep.">
        <title>Draft genome of Tanacetum cinerariifolium, the natural source of mosquito coil.</title>
        <authorList>
            <person name="Yamashiro T."/>
            <person name="Shiraishi A."/>
            <person name="Satake H."/>
            <person name="Nakayama K."/>
        </authorList>
    </citation>
    <scope>NUCLEOTIDE SEQUENCE</scope>
</reference>
<gene>
    <name evidence="6" type="ORF">Tci_278995</name>
</gene>
<protein>
    <submittedName>
        <fullName evidence="6">Phospholipase-like protein</fullName>
    </submittedName>
</protein>
<dbReference type="Pfam" id="PF02902">
    <property type="entry name" value="Peptidase_C48"/>
    <property type="match status" value="1"/>
</dbReference>
<feature type="domain" description="Ubiquitin-like protease family profile" evidence="5">
    <location>
        <begin position="123"/>
        <end position="549"/>
    </location>
</feature>
<dbReference type="GO" id="GO:0006508">
    <property type="term" value="P:proteolysis"/>
    <property type="evidence" value="ECO:0007669"/>
    <property type="project" value="UniProtKB-KW"/>
</dbReference>
<sequence>PEFALITGMRFGTISFCSYTSADLKFRNRVFSHKVGLIVTNLDVLGVIEDEVMFGNLCDEDSIRLCLILALKVIFMGRLKTRRLADQVIKELNVRVFKLETIIQRLQFNEDLYRLRSDFVESLNILFQDLVDLHDSVEDIANEKRLRLEEEKILRLEEEKMLQIAEHGRRENANWAMVSCYFVQLLMQNIMPLFYANGDKYHIPWSDVDQVFIPINETDQHWRLAHLEILSGLVTFYDSVDTYDYAWRDWDLRTVDDTYEMCQQLHVRCHERREQMLEMQSILHVSTSFAESYKLLEVLQDFVLEKYRDLMKSISETQLMVLKKLSFIAKLHHMLSYKLECEIWGIFYSTPRSSLEEGLTIVEDDFDMNKMYDMGENVGDELGLHDNWLYEGLSLDGPIDVEGQVVLKKKKGRSMVKVTRKRKHQYYKKINGFRKVRGKRVSVEAGKGREMVKAENKRLLGLNKNLVNAEEDIRAKEGYLEILEEAIYWRASNDITLNLLEVYYAKLFNLVLADLEKGVFGFGGNIIWGLTVFRDSGQPTTTETIIVFK</sequence>
<keyword evidence="4" id="KW-0175">Coiled coil</keyword>
<accession>A0A699H865</accession>
<name>A0A699H865_TANCI</name>